<name>A0A1I5XFE5_9GAMM</name>
<evidence type="ECO:0000313" key="2">
    <source>
        <dbReference type="Proteomes" id="UP000182025"/>
    </source>
</evidence>
<dbReference type="AlphaFoldDB" id="A0A1I5XFE5"/>
<evidence type="ECO:0000313" key="1">
    <source>
        <dbReference type="EMBL" id="SFQ30634.1"/>
    </source>
</evidence>
<protein>
    <submittedName>
        <fullName evidence="1">Uncharacterized protein</fullName>
    </submittedName>
</protein>
<reference evidence="2" key="1">
    <citation type="submission" date="2016-10" db="EMBL/GenBank/DDBJ databases">
        <authorList>
            <person name="Varghese N."/>
            <person name="Submissions S."/>
        </authorList>
    </citation>
    <scope>NUCLEOTIDE SEQUENCE [LARGE SCALE GENOMIC DNA]</scope>
    <source>
        <strain evidence="2">JCM 15604</strain>
    </source>
</reference>
<dbReference type="Proteomes" id="UP000182025">
    <property type="component" value="Unassembled WGS sequence"/>
</dbReference>
<organism evidence="1 2">
    <name type="scientific">Ectopseudomonas toyotomiensis</name>
    <dbReference type="NCBI Taxonomy" id="554344"/>
    <lineage>
        <taxon>Bacteria</taxon>
        <taxon>Pseudomonadati</taxon>
        <taxon>Pseudomonadota</taxon>
        <taxon>Gammaproteobacteria</taxon>
        <taxon>Pseudomonadales</taxon>
        <taxon>Pseudomonadaceae</taxon>
        <taxon>Ectopseudomonas</taxon>
    </lineage>
</organism>
<gene>
    <name evidence="1" type="ORF">SAMN05216177_110204</name>
</gene>
<dbReference type="EMBL" id="FOXK01000010">
    <property type="protein sequence ID" value="SFQ30634.1"/>
    <property type="molecule type" value="Genomic_DNA"/>
</dbReference>
<proteinExistence type="predicted"/>
<keyword evidence="2" id="KW-1185">Reference proteome</keyword>
<accession>A0A1I5XFE5</accession>
<sequence>MIDPGSIEVMLTNQVRAKREMLRCSRLPKALY</sequence>